<dbReference type="InterPro" id="IPR036390">
    <property type="entry name" value="WH_DNA-bd_sf"/>
</dbReference>
<dbReference type="SUPFAM" id="SSF46785">
    <property type="entry name" value="Winged helix' DNA-binding domain"/>
    <property type="match status" value="1"/>
</dbReference>
<keyword evidence="3" id="KW-0614">Plasmid</keyword>
<dbReference type="PANTHER" id="PTHR33164:SF43">
    <property type="entry name" value="HTH-TYPE TRANSCRIPTIONAL REPRESSOR YETL"/>
    <property type="match status" value="1"/>
</dbReference>
<evidence type="ECO:0000256" key="1">
    <source>
        <dbReference type="SAM" id="MobiDB-lite"/>
    </source>
</evidence>
<sequence>MKRRDASTSPPSSAPPSTTPTPRWEPLPASLARWTGYALFWVTDLAGQLYAAGMARIGLQPPHVAILQILSDEGPMNQNRLAKRTRIDKAPLVGLLNALETQGLVERRPHPSDRRAFAVHLTQAGTAKLAAAEEVNAEVTARFFAPLVPAERQTLHDLLTRLATSHGPGPQGDDDA</sequence>
<accession>A0ABM8AJ55</accession>
<dbReference type="EMBL" id="AP026561">
    <property type="protein sequence ID" value="BDP43845.1"/>
    <property type="molecule type" value="Genomic_DNA"/>
</dbReference>
<dbReference type="PRINTS" id="PR00598">
    <property type="entry name" value="HTHMARR"/>
</dbReference>
<feature type="domain" description="HTH marR-type" evidence="2">
    <location>
        <begin position="24"/>
        <end position="164"/>
    </location>
</feature>
<dbReference type="PROSITE" id="PS50995">
    <property type="entry name" value="HTH_MARR_2"/>
    <property type="match status" value="1"/>
</dbReference>
<dbReference type="Pfam" id="PF01047">
    <property type="entry name" value="MarR"/>
    <property type="match status" value="1"/>
</dbReference>
<proteinExistence type="predicted"/>
<name>A0ABM8AJ55_9DEIO</name>
<dbReference type="InterPro" id="IPR036388">
    <property type="entry name" value="WH-like_DNA-bd_sf"/>
</dbReference>
<dbReference type="Proteomes" id="UP001064971">
    <property type="component" value="Plasmid pDAETH-1"/>
</dbReference>
<evidence type="ECO:0000259" key="2">
    <source>
        <dbReference type="PROSITE" id="PS50995"/>
    </source>
</evidence>
<evidence type="ECO:0000313" key="4">
    <source>
        <dbReference type="Proteomes" id="UP001064971"/>
    </source>
</evidence>
<evidence type="ECO:0000313" key="3">
    <source>
        <dbReference type="EMBL" id="BDP43845.1"/>
    </source>
</evidence>
<dbReference type="InterPro" id="IPR000835">
    <property type="entry name" value="HTH_MarR-typ"/>
</dbReference>
<feature type="compositionally biased region" description="Pro residues" evidence="1">
    <location>
        <begin position="12"/>
        <end position="25"/>
    </location>
</feature>
<reference evidence="3" key="1">
    <citation type="submission" date="2022-07" db="EMBL/GenBank/DDBJ databases">
        <title>Complete Genome Sequence of the Radioresistant Bacterium Deinococcus aetherius ST0316, Isolated from the Air Dust collected in Lower Stratosphere above Japan.</title>
        <authorList>
            <person name="Satoh K."/>
            <person name="Hagiwara K."/>
            <person name="Katsumata K."/>
            <person name="Kubo A."/>
            <person name="Yokobori S."/>
            <person name="Yamagishi A."/>
            <person name="Oono Y."/>
            <person name="Narumi I."/>
        </authorList>
    </citation>
    <scope>NUCLEOTIDE SEQUENCE</scope>
    <source>
        <strain evidence="3">ST0316</strain>
        <plasmid evidence="3">pDAETH-1</plasmid>
    </source>
</reference>
<dbReference type="Gene3D" id="1.10.10.10">
    <property type="entry name" value="Winged helix-like DNA-binding domain superfamily/Winged helix DNA-binding domain"/>
    <property type="match status" value="1"/>
</dbReference>
<feature type="region of interest" description="Disordered" evidence="1">
    <location>
        <begin position="1"/>
        <end position="25"/>
    </location>
</feature>
<gene>
    <name evidence="3" type="ORF">DAETH_38140</name>
</gene>
<protein>
    <recommendedName>
        <fullName evidence="2">HTH marR-type domain-containing protein</fullName>
    </recommendedName>
</protein>
<organism evidence="3 4">
    <name type="scientific">Deinococcus aetherius</name>
    <dbReference type="NCBI Taxonomy" id="200252"/>
    <lineage>
        <taxon>Bacteria</taxon>
        <taxon>Thermotogati</taxon>
        <taxon>Deinococcota</taxon>
        <taxon>Deinococci</taxon>
        <taxon>Deinococcales</taxon>
        <taxon>Deinococcaceae</taxon>
        <taxon>Deinococcus</taxon>
    </lineage>
</organism>
<dbReference type="SMART" id="SM00347">
    <property type="entry name" value="HTH_MARR"/>
    <property type="match status" value="1"/>
</dbReference>
<dbReference type="RefSeq" id="WP_264777685.1">
    <property type="nucleotide sequence ID" value="NZ_AP026561.1"/>
</dbReference>
<dbReference type="InterPro" id="IPR039422">
    <property type="entry name" value="MarR/SlyA-like"/>
</dbReference>
<geneLocation type="plasmid" evidence="3 4">
    <name>pDAETH-1</name>
</geneLocation>
<keyword evidence="4" id="KW-1185">Reference proteome</keyword>
<dbReference type="PANTHER" id="PTHR33164">
    <property type="entry name" value="TRANSCRIPTIONAL REGULATOR, MARR FAMILY"/>
    <property type="match status" value="1"/>
</dbReference>